<dbReference type="Proteomes" id="UP000019276">
    <property type="component" value="Unassembled WGS sequence"/>
</dbReference>
<name>W7QD54_9ALTE</name>
<dbReference type="EMBL" id="ARZY01000018">
    <property type="protein sequence ID" value="EWH09846.1"/>
    <property type="molecule type" value="Genomic_DNA"/>
</dbReference>
<evidence type="ECO:0000313" key="2">
    <source>
        <dbReference type="EMBL" id="EWH09846.1"/>
    </source>
</evidence>
<dbReference type="RefSeq" id="WP_035014694.1">
    <property type="nucleotide sequence ID" value="NZ_ARZY01000018.1"/>
</dbReference>
<evidence type="ECO:0000256" key="1">
    <source>
        <dbReference type="SAM" id="Phobius"/>
    </source>
</evidence>
<accession>W7QD54</accession>
<protein>
    <submittedName>
        <fullName evidence="2">Uncharacterized protein</fullName>
    </submittedName>
</protein>
<evidence type="ECO:0000313" key="3">
    <source>
        <dbReference type="Proteomes" id="UP000019276"/>
    </source>
</evidence>
<dbReference type="AlphaFoldDB" id="W7QD54"/>
<keyword evidence="1" id="KW-0812">Transmembrane</keyword>
<feature type="transmembrane region" description="Helical" evidence="1">
    <location>
        <begin position="37"/>
        <end position="56"/>
    </location>
</feature>
<gene>
    <name evidence="2" type="ORF">DS2_10362</name>
</gene>
<proteinExistence type="predicted"/>
<organism evidence="2 3">
    <name type="scientific">Catenovulum agarivorans DS-2</name>
    <dbReference type="NCBI Taxonomy" id="1328313"/>
    <lineage>
        <taxon>Bacteria</taxon>
        <taxon>Pseudomonadati</taxon>
        <taxon>Pseudomonadota</taxon>
        <taxon>Gammaproteobacteria</taxon>
        <taxon>Alteromonadales</taxon>
        <taxon>Alteromonadaceae</taxon>
        <taxon>Catenovulum</taxon>
    </lineage>
</organism>
<keyword evidence="1" id="KW-0472">Membrane</keyword>
<reference evidence="2 3" key="1">
    <citation type="journal article" date="2014" name="Genome Announc.">
        <title>Draft Genome Sequence of the Agar-Degrading Bacterium Catenovulum sp. Strain DS-2, Isolated from Intestines of Haliotis diversicolor.</title>
        <authorList>
            <person name="Shan D."/>
            <person name="Li X."/>
            <person name="Gu Z."/>
            <person name="Wei G."/>
            <person name="Gao Z."/>
            <person name="Shao Z."/>
        </authorList>
    </citation>
    <scope>NUCLEOTIDE SEQUENCE [LARGE SCALE GENOMIC DNA]</scope>
    <source>
        <strain evidence="2 3">DS-2</strain>
    </source>
</reference>
<keyword evidence="3" id="KW-1185">Reference proteome</keyword>
<feature type="transmembrane region" description="Helical" evidence="1">
    <location>
        <begin position="6"/>
        <end position="25"/>
    </location>
</feature>
<keyword evidence="1" id="KW-1133">Transmembrane helix</keyword>
<comment type="caution">
    <text evidence="2">The sequence shown here is derived from an EMBL/GenBank/DDBJ whole genome shotgun (WGS) entry which is preliminary data.</text>
</comment>
<dbReference type="STRING" id="1328313.DS2_10362"/>
<sequence>MNSKGLLIFLVSSGIVYFLFAIMKISQCVSVELMQSFVTSLAVGMLALGGIVYAQWQFNIRQEKQFAMDHQQKLDDELRRHLYTLYKALGELEIVISDQCDIGLSNPNVTAKVANKVDAARRVLETQLLECESIITILCFDERALGLHNYIDELRTMASSYVNLYARSSNNNSFYAFVGSAYTTMLFRWQSTCYATLTDIRLSIVSTGRNINEFKR</sequence>